<dbReference type="InterPro" id="IPR036291">
    <property type="entry name" value="NAD(P)-bd_dom_sf"/>
</dbReference>
<protein>
    <recommendedName>
        <fullName evidence="3">Oxidoreductase</fullName>
    </recommendedName>
</protein>
<dbReference type="GO" id="GO:0016616">
    <property type="term" value="F:oxidoreductase activity, acting on the CH-OH group of donors, NAD or NADP as acceptor"/>
    <property type="evidence" value="ECO:0007669"/>
    <property type="project" value="TreeGrafter"/>
</dbReference>
<dbReference type="Gene3D" id="3.40.50.720">
    <property type="entry name" value="NAD(P)-binding Rossmann-like Domain"/>
    <property type="match status" value="1"/>
</dbReference>
<dbReference type="AlphaFoldDB" id="A0A7D8UJY5"/>
<dbReference type="InterPro" id="IPR052184">
    <property type="entry name" value="SDR_enzymes"/>
</dbReference>
<comment type="caution">
    <text evidence="1">The sequence shown here is derived from an EMBL/GenBank/DDBJ whole genome shotgun (WGS) entry which is preliminary data.</text>
</comment>
<keyword evidence="2" id="KW-1185">Reference proteome</keyword>
<reference evidence="1 2" key="1">
    <citation type="submission" date="2018-05" db="EMBL/GenBank/DDBJ databases">
        <title>Whole genome sequencing for identification of molecular markers to develop diagnostic detection tools for the regulated plant pathogen Lachnellula willkommii.</title>
        <authorList>
            <person name="Giroux E."/>
            <person name="Bilodeau G."/>
        </authorList>
    </citation>
    <scope>NUCLEOTIDE SEQUENCE [LARGE SCALE GENOMIC DNA]</scope>
    <source>
        <strain evidence="1 2">CBS 625.97</strain>
    </source>
</reference>
<gene>
    <name evidence="1" type="ORF">LCER1_G006983</name>
</gene>
<proteinExistence type="predicted"/>
<evidence type="ECO:0008006" key="3">
    <source>
        <dbReference type="Google" id="ProtNLM"/>
    </source>
</evidence>
<dbReference type="Proteomes" id="UP000481288">
    <property type="component" value="Unassembled WGS sequence"/>
</dbReference>
<evidence type="ECO:0000313" key="1">
    <source>
        <dbReference type="EMBL" id="TVY50707.1"/>
    </source>
</evidence>
<dbReference type="PANTHER" id="PTHR45458:SF3">
    <property type="entry name" value="CHAIN DEHYDROGENASE (ATSC), PUTATIVE-RELATED"/>
    <property type="match status" value="1"/>
</dbReference>
<evidence type="ECO:0000313" key="2">
    <source>
        <dbReference type="Proteomes" id="UP000481288"/>
    </source>
</evidence>
<dbReference type="OrthoDB" id="7289984at2759"/>
<dbReference type="InterPro" id="IPR002347">
    <property type="entry name" value="SDR_fam"/>
</dbReference>
<sequence length="180" mass="19095">MTDIKNSNDDPKTLRDDLLESFQVNVIGLVNTVSAFIGLVQQGTAKKVIAISSGMADTDMVNEVFLDIAAPYAISKAGVNMVMAKYNALYSKEGVLFMAICPGSVATSAQNPSTSDGLGALDSERLNDLGAKFASYAPNFKGPASPEESVGDIMRLVYKASLEKGDGGSFVSHLGTKRWF</sequence>
<dbReference type="PANTHER" id="PTHR45458">
    <property type="entry name" value="SHORT-CHAIN DEHYDROGENASE/REDUCTASE SDR"/>
    <property type="match status" value="1"/>
</dbReference>
<dbReference type="SUPFAM" id="SSF51735">
    <property type="entry name" value="NAD(P)-binding Rossmann-fold domains"/>
    <property type="match status" value="1"/>
</dbReference>
<dbReference type="EMBL" id="QGMG01001027">
    <property type="protein sequence ID" value="TVY50707.1"/>
    <property type="molecule type" value="Genomic_DNA"/>
</dbReference>
<dbReference type="Pfam" id="PF00106">
    <property type="entry name" value="adh_short"/>
    <property type="match status" value="1"/>
</dbReference>
<name>A0A7D8UJY5_9HELO</name>
<organism evidence="1 2">
    <name type="scientific">Lachnellula cervina</name>
    <dbReference type="NCBI Taxonomy" id="1316786"/>
    <lineage>
        <taxon>Eukaryota</taxon>
        <taxon>Fungi</taxon>
        <taxon>Dikarya</taxon>
        <taxon>Ascomycota</taxon>
        <taxon>Pezizomycotina</taxon>
        <taxon>Leotiomycetes</taxon>
        <taxon>Helotiales</taxon>
        <taxon>Lachnaceae</taxon>
        <taxon>Lachnellula</taxon>
    </lineage>
</organism>
<accession>A0A7D8UJY5</accession>